<proteinExistence type="predicted"/>
<evidence type="ECO:0000313" key="2">
    <source>
        <dbReference type="EMBL" id="GAH86483.1"/>
    </source>
</evidence>
<organism evidence="2">
    <name type="scientific">marine sediment metagenome</name>
    <dbReference type="NCBI Taxonomy" id="412755"/>
    <lineage>
        <taxon>unclassified sequences</taxon>
        <taxon>metagenomes</taxon>
        <taxon>ecological metagenomes</taxon>
    </lineage>
</organism>
<feature type="coiled-coil region" evidence="1">
    <location>
        <begin position="109"/>
        <end position="237"/>
    </location>
</feature>
<dbReference type="EMBL" id="BARU01037279">
    <property type="protein sequence ID" value="GAH86483.1"/>
    <property type="molecule type" value="Genomic_DNA"/>
</dbReference>
<keyword evidence="1" id="KW-0175">Coiled coil</keyword>
<dbReference type="PANTHER" id="PTHR32114">
    <property type="entry name" value="ABC TRANSPORTER ABCH.3"/>
    <property type="match status" value="1"/>
</dbReference>
<sequence>GFLFLSQAVESGFLFFNYRIIRKHAKPRRRGRSGQSSLDLLIGTGNGFKVISGDRITQTQQKIIGILHMDYDTFTNSALLRQGHADEFTIKRPVERKEVLADILGLSFYDELEGQARELAKLQETEKAQLETTIQDISDELDQKKIELESLDNEITQFETRLNQDKASAQSKASILSQQTAEAEEAVNRLNEARKGLTEIEERLARKDFAVTEQQALRELEDELARLDYDSQQHEQVRQRLINLEQYEDP</sequence>
<dbReference type="PANTHER" id="PTHR32114:SF2">
    <property type="entry name" value="ABC TRANSPORTER ABCH.3"/>
    <property type="match status" value="1"/>
</dbReference>
<dbReference type="Gene3D" id="3.40.50.300">
    <property type="entry name" value="P-loop containing nucleotide triphosphate hydrolases"/>
    <property type="match status" value="1"/>
</dbReference>
<gene>
    <name evidence="2" type="ORF">S03H2_58118</name>
</gene>
<accession>X1KX14</accession>
<protein>
    <recommendedName>
        <fullName evidence="3">Chromosome segregation protein SMC</fullName>
    </recommendedName>
</protein>
<feature type="non-terminal residue" evidence="2">
    <location>
        <position position="250"/>
    </location>
</feature>
<dbReference type="AlphaFoldDB" id="X1KX14"/>
<evidence type="ECO:0008006" key="3">
    <source>
        <dbReference type="Google" id="ProtNLM"/>
    </source>
</evidence>
<reference evidence="2" key="1">
    <citation type="journal article" date="2014" name="Front. Microbiol.">
        <title>High frequency of phylogenetically diverse reductive dehalogenase-homologous genes in deep subseafloor sedimentary metagenomes.</title>
        <authorList>
            <person name="Kawai M."/>
            <person name="Futagami T."/>
            <person name="Toyoda A."/>
            <person name="Takaki Y."/>
            <person name="Nishi S."/>
            <person name="Hori S."/>
            <person name="Arai W."/>
            <person name="Tsubouchi T."/>
            <person name="Morono Y."/>
            <person name="Uchiyama I."/>
            <person name="Ito T."/>
            <person name="Fujiyama A."/>
            <person name="Inagaki F."/>
            <person name="Takami H."/>
        </authorList>
    </citation>
    <scope>NUCLEOTIDE SEQUENCE</scope>
    <source>
        <strain evidence="2">Expedition CK06-06</strain>
    </source>
</reference>
<comment type="caution">
    <text evidence="2">The sequence shown here is derived from an EMBL/GenBank/DDBJ whole genome shotgun (WGS) entry which is preliminary data.</text>
</comment>
<evidence type="ECO:0000256" key="1">
    <source>
        <dbReference type="SAM" id="Coils"/>
    </source>
</evidence>
<dbReference type="InterPro" id="IPR027417">
    <property type="entry name" value="P-loop_NTPase"/>
</dbReference>
<feature type="non-terminal residue" evidence="2">
    <location>
        <position position="1"/>
    </location>
</feature>
<name>X1KX14_9ZZZZ</name>